<dbReference type="InterPro" id="IPR016185">
    <property type="entry name" value="PreATP-grasp_dom_sf"/>
</dbReference>
<dbReference type="EMBL" id="WWEQ01000020">
    <property type="protein sequence ID" value="MYM19623.1"/>
    <property type="molecule type" value="Genomic_DNA"/>
</dbReference>
<dbReference type="Pfam" id="PF02786">
    <property type="entry name" value="CPSase_L_D2"/>
    <property type="match status" value="1"/>
</dbReference>
<dbReference type="InterPro" id="IPR005479">
    <property type="entry name" value="CPAse_ATP-bd"/>
</dbReference>
<dbReference type="Gene3D" id="2.40.50.100">
    <property type="match status" value="1"/>
</dbReference>
<dbReference type="InterPro" id="IPR011763">
    <property type="entry name" value="COA_CT_C"/>
</dbReference>
<protein>
    <submittedName>
        <fullName evidence="10">Carbamoyl-phosphate-synthetase</fullName>
    </submittedName>
</protein>
<evidence type="ECO:0000256" key="2">
    <source>
        <dbReference type="ARBA" id="ARBA00022741"/>
    </source>
</evidence>
<evidence type="ECO:0000259" key="6">
    <source>
        <dbReference type="PROSITE" id="PS50975"/>
    </source>
</evidence>
<feature type="region of interest" description="Disordered" evidence="5">
    <location>
        <begin position="876"/>
        <end position="903"/>
    </location>
</feature>
<dbReference type="PANTHER" id="PTHR48095:SF5">
    <property type="entry name" value="BLL7292 PROTEIN"/>
    <property type="match status" value="1"/>
</dbReference>
<dbReference type="InterPro" id="IPR011762">
    <property type="entry name" value="COA_CT_N"/>
</dbReference>
<name>A0A6N9H6P4_9MICO</name>
<dbReference type="AlphaFoldDB" id="A0A6N9H6P4"/>
<reference evidence="10 11" key="1">
    <citation type="submission" date="2020-01" db="EMBL/GenBank/DDBJ databases">
        <authorList>
            <person name="Deng T."/>
        </authorList>
    </citation>
    <scope>NUCLEOTIDE SEQUENCE [LARGE SCALE GENOMIC DNA]</scope>
    <source>
        <strain evidence="10 11">5221</strain>
    </source>
</reference>
<evidence type="ECO:0000259" key="7">
    <source>
        <dbReference type="PROSITE" id="PS50979"/>
    </source>
</evidence>
<dbReference type="InterPro" id="IPR011761">
    <property type="entry name" value="ATP-grasp"/>
</dbReference>
<dbReference type="InterPro" id="IPR005482">
    <property type="entry name" value="Biotin_COase_C"/>
</dbReference>
<gene>
    <name evidence="10" type="ORF">GSY69_06470</name>
</gene>
<dbReference type="InterPro" id="IPR011054">
    <property type="entry name" value="Rudment_hybrid_motif"/>
</dbReference>
<dbReference type="InterPro" id="IPR011053">
    <property type="entry name" value="Single_hybrid_motif"/>
</dbReference>
<dbReference type="CDD" id="cd06850">
    <property type="entry name" value="biotinyl_domain"/>
    <property type="match status" value="1"/>
</dbReference>
<feature type="compositionally biased region" description="Low complexity" evidence="5">
    <location>
        <begin position="876"/>
        <end position="897"/>
    </location>
</feature>
<accession>A0A6N9H6P4</accession>
<feature type="domain" description="CoA carboxyltransferase N-terminal" evidence="8">
    <location>
        <begin position="583"/>
        <end position="845"/>
    </location>
</feature>
<dbReference type="SUPFAM" id="SSF56059">
    <property type="entry name" value="Glutathione synthetase ATP-binding domain-like"/>
    <property type="match status" value="1"/>
</dbReference>
<evidence type="ECO:0000256" key="1">
    <source>
        <dbReference type="ARBA" id="ARBA00022598"/>
    </source>
</evidence>
<dbReference type="SMART" id="SM00878">
    <property type="entry name" value="Biotin_carb_C"/>
    <property type="match status" value="1"/>
</dbReference>
<dbReference type="GO" id="GO:0016874">
    <property type="term" value="F:ligase activity"/>
    <property type="evidence" value="ECO:0007669"/>
    <property type="project" value="UniProtKB-KW"/>
</dbReference>
<dbReference type="PROSITE" id="PS50975">
    <property type="entry name" value="ATP_GRASP"/>
    <property type="match status" value="1"/>
</dbReference>
<dbReference type="SUPFAM" id="SSF52440">
    <property type="entry name" value="PreATP-grasp domain"/>
    <property type="match status" value="1"/>
</dbReference>
<dbReference type="Proteomes" id="UP000469215">
    <property type="component" value="Unassembled WGS sequence"/>
</dbReference>
<dbReference type="PROSITE" id="PS50989">
    <property type="entry name" value="COA_CT_CTER"/>
    <property type="match status" value="1"/>
</dbReference>
<dbReference type="RefSeq" id="WP_160953052.1">
    <property type="nucleotide sequence ID" value="NZ_WWEQ01000020.1"/>
</dbReference>
<evidence type="ECO:0000313" key="11">
    <source>
        <dbReference type="Proteomes" id="UP000469215"/>
    </source>
</evidence>
<feature type="domain" description="ATP-grasp" evidence="6">
    <location>
        <begin position="118"/>
        <end position="313"/>
    </location>
</feature>
<evidence type="ECO:0000256" key="3">
    <source>
        <dbReference type="ARBA" id="ARBA00022840"/>
    </source>
</evidence>
<dbReference type="InterPro" id="IPR005481">
    <property type="entry name" value="BC-like_N"/>
</dbReference>
<feature type="compositionally biased region" description="Low complexity" evidence="5">
    <location>
        <begin position="474"/>
        <end position="484"/>
    </location>
</feature>
<dbReference type="Pfam" id="PF01039">
    <property type="entry name" value="Carboxyl_trans"/>
    <property type="match status" value="2"/>
</dbReference>
<organism evidence="10 11">
    <name type="scientific">Brevibacterium rongguiense</name>
    <dbReference type="NCBI Taxonomy" id="2695267"/>
    <lineage>
        <taxon>Bacteria</taxon>
        <taxon>Bacillati</taxon>
        <taxon>Actinomycetota</taxon>
        <taxon>Actinomycetes</taxon>
        <taxon>Micrococcales</taxon>
        <taxon>Brevibacteriaceae</taxon>
        <taxon>Brevibacterium</taxon>
    </lineage>
</organism>
<dbReference type="GO" id="GO:0005524">
    <property type="term" value="F:ATP binding"/>
    <property type="evidence" value="ECO:0007669"/>
    <property type="project" value="UniProtKB-UniRule"/>
</dbReference>
<dbReference type="InterPro" id="IPR034733">
    <property type="entry name" value="AcCoA_carboxyl_beta"/>
</dbReference>
<dbReference type="PROSITE" id="PS50980">
    <property type="entry name" value="COA_CT_NTER"/>
    <property type="match status" value="1"/>
</dbReference>
<dbReference type="Pfam" id="PF02785">
    <property type="entry name" value="Biotin_carb_C"/>
    <property type="match status" value="1"/>
</dbReference>
<dbReference type="Gene3D" id="3.30.470.20">
    <property type="entry name" value="ATP-grasp fold, B domain"/>
    <property type="match status" value="1"/>
</dbReference>
<evidence type="ECO:0000313" key="10">
    <source>
        <dbReference type="EMBL" id="MYM19623.1"/>
    </source>
</evidence>
<feature type="domain" description="CoA carboxyltransferase C-terminal" evidence="9">
    <location>
        <begin position="900"/>
        <end position="1129"/>
    </location>
</feature>
<comment type="caution">
    <text evidence="10">The sequence shown here is derived from an EMBL/GenBank/DDBJ whole genome shotgun (WGS) entry which is preliminary data.</text>
</comment>
<dbReference type="Pfam" id="PF00289">
    <property type="entry name" value="Biotin_carb_N"/>
    <property type="match status" value="1"/>
</dbReference>
<evidence type="ECO:0000256" key="4">
    <source>
        <dbReference type="PROSITE-ProRule" id="PRU00409"/>
    </source>
</evidence>
<dbReference type="SUPFAM" id="SSF51246">
    <property type="entry name" value="Rudiment single hybrid motif"/>
    <property type="match status" value="1"/>
</dbReference>
<keyword evidence="3 4" id="KW-0067">ATP-binding</keyword>
<dbReference type="InterPro" id="IPR051602">
    <property type="entry name" value="ACC_Biotin_Carboxylase"/>
</dbReference>
<proteinExistence type="predicted"/>
<evidence type="ECO:0000259" key="9">
    <source>
        <dbReference type="PROSITE" id="PS50989"/>
    </source>
</evidence>
<evidence type="ECO:0000256" key="5">
    <source>
        <dbReference type="SAM" id="MobiDB-lite"/>
    </source>
</evidence>
<dbReference type="SUPFAM" id="SSF51230">
    <property type="entry name" value="Single hybrid motif"/>
    <property type="match status" value="1"/>
</dbReference>
<dbReference type="PANTHER" id="PTHR48095">
    <property type="entry name" value="PYRUVATE CARBOXYLASE SUBUNIT A"/>
    <property type="match status" value="1"/>
</dbReference>
<feature type="region of interest" description="Disordered" evidence="5">
    <location>
        <begin position="457"/>
        <end position="509"/>
    </location>
</feature>
<dbReference type="Gene3D" id="3.90.226.10">
    <property type="entry name" value="2-enoyl-CoA Hydratase, Chain A, domain 1"/>
    <property type="match status" value="2"/>
</dbReference>
<keyword evidence="11" id="KW-1185">Reference proteome</keyword>
<dbReference type="InterPro" id="IPR011764">
    <property type="entry name" value="Biotin_carboxylation_dom"/>
</dbReference>
<feature type="domain" description="Biotin carboxylation" evidence="7">
    <location>
        <begin position="1"/>
        <end position="444"/>
    </location>
</feature>
<dbReference type="GO" id="GO:0046872">
    <property type="term" value="F:metal ion binding"/>
    <property type="evidence" value="ECO:0007669"/>
    <property type="project" value="InterPro"/>
</dbReference>
<dbReference type="PROSITE" id="PS00867">
    <property type="entry name" value="CPSASE_2"/>
    <property type="match status" value="1"/>
</dbReference>
<dbReference type="InterPro" id="IPR029045">
    <property type="entry name" value="ClpP/crotonase-like_dom_sf"/>
</dbReference>
<dbReference type="PROSITE" id="PS50979">
    <property type="entry name" value="BC"/>
    <property type="match status" value="1"/>
</dbReference>
<evidence type="ECO:0000259" key="8">
    <source>
        <dbReference type="PROSITE" id="PS50980"/>
    </source>
</evidence>
<keyword evidence="1" id="KW-0436">Ligase</keyword>
<keyword evidence="2 4" id="KW-0547">Nucleotide-binding</keyword>
<sequence>MSTVLVANRGEIAVRVIATAQALGHRAVAVHSADDATSLHVSAADLAIELPGTGPAAYLDIAALTAAIEEAGADIVHPGYGFLAESAAFARACAAAGAAFAGPSPEALEATGDKARTAALARELGIPLGASTPVLDGADGARELLAASPQGIALKAVAGGGGRGIAVVTEPGELEAAFARCAAEARAGFGDDRVFAEEWFAGARHIEVQCAGLGDGRVVAVGDRDCSLQRRRQKVIEIAPAPGLDPGLRARLWEAAERLLAALDYASLATVEFLVAGDRWVLLEVNPRIQVEHTVTEEVTGLDLVAVQLALASGEPVDLPRGDPGGVPGRFAVEARVGAEALRADGAVEPAVGRVEGLELPFGPGVRVDSWLRPGTQVGALYDSLLAKVTVSGADLTGAVRALTGALARTRIRGVDTTLPLLRAILAAGLAGEATTTALDERLGELLEAAAGIAAAAEPGARGSSDGDPGSALGSGPDGQPAGASGPGGTGAPVSGAALPEPGPGEEYVRAPLTGTVIALGEGSELAVIEAMKMHHPVTAPPHARARALVAVGQTVRAGEPLFLIETAEPGAGAVDAEAAAEHPGIAEARERHAGTGDEARPEAVAKVHARGRRTARENLADLVVAGTFVEYGPLAIAAQRARRSRADLIARTPGDGLVGGIGRIATPAGEVEAVVMSYDYMVLAGTQGARNHAKTDRLIHVARERGLPVVLFAEGGGGRPGDTDIPPGAQLDVTTFAALAGLRGRVPLVAIASGRCFAGNAALAGVCDVIIATADANIGMGGPAMIEGGGLGRFAPEDVGPAALHARTGAIDVLAADDAAAVARAREYLGFAAGGRAAEGSAANRGAVDGGAAGAGAPAAGTRETKALTVEALESEGPAAGAPEAGDAGAAEGQGARPDPRTLVPADRLRAFDMREVIAAVADPATVFELRADHADGAIVGFARVQGRPFGFIANANRHQGGAIDVDAARSFTAHLRLVQALGLPLMSFVDTPGFMVGPQAEEEPGVRVFGELFAAGAALTVPVGAIIVRKAYGLGAMAMTAGHLRATQFTVAWPSGEMGPMGLEGAVRLGFAKELAAIADADEREAAFRERLDALYEQGRAMSAAEVFDVDDVIDPADTARWIATLG</sequence>
<dbReference type="SUPFAM" id="SSF52096">
    <property type="entry name" value="ClpP/crotonase"/>
    <property type="match status" value="2"/>
</dbReference>